<dbReference type="InterPro" id="IPR039426">
    <property type="entry name" value="TonB-dep_rcpt-like"/>
</dbReference>
<feature type="domain" description="TonB-dependent receptor plug" evidence="12">
    <location>
        <begin position="49"/>
        <end position="157"/>
    </location>
</feature>
<evidence type="ECO:0000259" key="12">
    <source>
        <dbReference type="Pfam" id="PF07715"/>
    </source>
</evidence>
<evidence type="ECO:0000259" key="11">
    <source>
        <dbReference type="Pfam" id="PF00593"/>
    </source>
</evidence>
<evidence type="ECO:0000256" key="7">
    <source>
        <dbReference type="ARBA" id="ARBA00023237"/>
    </source>
</evidence>
<evidence type="ECO:0000256" key="3">
    <source>
        <dbReference type="ARBA" id="ARBA00022452"/>
    </source>
</evidence>
<feature type="signal peptide" evidence="10">
    <location>
        <begin position="1"/>
        <end position="23"/>
    </location>
</feature>
<dbReference type="EMBL" id="BMYZ01000001">
    <property type="protein sequence ID" value="GGY63773.1"/>
    <property type="molecule type" value="Genomic_DNA"/>
</dbReference>
<organism evidence="13 14">
    <name type="scientific">Cellvibrio zantedeschiae</name>
    <dbReference type="NCBI Taxonomy" id="1237077"/>
    <lineage>
        <taxon>Bacteria</taxon>
        <taxon>Pseudomonadati</taxon>
        <taxon>Pseudomonadota</taxon>
        <taxon>Gammaproteobacteria</taxon>
        <taxon>Cellvibrionales</taxon>
        <taxon>Cellvibrionaceae</taxon>
        <taxon>Cellvibrio</taxon>
    </lineage>
</organism>
<comment type="subcellular location">
    <subcellularLocation>
        <location evidence="1 8">Cell outer membrane</location>
        <topology evidence="1 8">Multi-pass membrane protein</topology>
    </subcellularLocation>
</comment>
<keyword evidence="5 9" id="KW-0798">TonB box</keyword>
<feature type="domain" description="TonB-dependent receptor-like beta-barrel" evidence="11">
    <location>
        <begin position="450"/>
        <end position="910"/>
    </location>
</feature>
<dbReference type="CDD" id="cd01347">
    <property type="entry name" value="ligand_gated_channel"/>
    <property type="match status" value="1"/>
</dbReference>
<keyword evidence="13" id="KW-0675">Receptor</keyword>
<evidence type="ECO:0000256" key="4">
    <source>
        <dbReference type="ARBA" id="ARBA00022692"/>
    </source>
</evidence>
<name>A0ABQ3AQW0_9GAMM</name>
<evidence type="ECO:0000256" key="9">
    <source>
        <dbReference type="RuleBase" id="RU003357"/>
    </source>
</evidence>
<keyword evidence="14" id="KW-1185">Reference proteome</keyword>
<dbReference type="InterPro" id="IPR000531">
    <property type="entry name" value="Beta-barrel_TonB"/>
</dbReference>
<dbReference type="Pfam" id="PF07715">
    <property type="entry name" value="Plug"/>
    <property type="match status" value="1"/>
</dbReference>
<sequence length="943" mass="103873">MRKHSFRPSVLFSLMISATVAQASAPDDVDEVIVTGSYSESLEKSLDLKRKSTTMVDSITADDVGKLPDNNLAEALQRVPGVQVSRTNGEGQQISLRGLGPSFARVLLDGMPVSAASEGSVDAQSRNREFDFDLLPSELFSQLAVSKTPNASLVEGGLSGTINLRTARPFDRPGFNATYQIQEAYQSTSEKFDPRLSFSVSNTWGDTFGALLSVTTSKRSFRTDGWSAQGWTSGLVAANAPATGYAKGFDWKLPSVVASNPTTTAPGFINESGLSNAKLANTQLPRLPRPESQEGTRDRIGSTLSFEWKPSDTLSFNLDAIYAKLDADFDRYTNNLLVRNTGAGTDNATGFGYLTPSNFAIDSNNTLTQGTLSGAKFWSENRVFQQESDFKHLELGANWDITDSINLQAKVSRADSDFRWRMTTYLLLSKPGTVTLDLDDRIPTITPSIDLANNANWALNAVRVQPRTRAETNDNFSLDLTWGDDAKNIRVGGLYNKFSRERLSFSSSIGTNQGDFLKPYGYNGPNDINLFNLSGYAIPVPIDHYGKDIDDDIGYNSWAVADLKAFGKLIDYSTLDNAANLDYQNSGSFEEENLSAYLEANYALDVFARELRINAGVRYVKTDQDLIGFIRTPSTPPAATNLFGLRPANFGQNTISGDYAEVLPSLNLSYDISEKVLGRLSVSKALTRPSPADIQPFTSLSTAGVVTQGNPDLDPYLSNQVDLGLEWYFEKGAVLGGNAFYKEITGFVQRQNVPKAFRNAAIPLDTITDPTFKALLPQGLDTVLLFNTPVNLDSVTYLRGIELLYQQHLDMIMQGLGLSLNYTRLDSGKSVITGLAEDNYNAVVYYETDRYDLRFSYNYRGDYVECNVNCGSTSPEVQYRNSAGYLDFASSLNFSAWDKDMTVTFEILNLLDEEEYSYNGYENRAASLNRPGRQIMLGLRGKF</sequence>
<evidence type="ECO:0000256" key="10">
    <source>
        <dbReference type="SAM" id="SignalP"/>
    </source>
</evidence>
<keyword evidence="3 8" id="KW-1134">Transmembrane beta strand</keyword>
<keyword evidence="6 8" id="KW-0472">Membrane</keyword>
<evidence type="ECO:0000256" key="6">
    <source>
        <dbReference type="ARBA" id="ARBA00023136"/>
    </source>
</evidence>
<dbReference type="InterPro" id="IPR036942">
    <property type="entry name" value="Beta-barrel_TonB_sf"/>
</dbReference>
<reference evidence="14" key="1">
    <citation type="journal article" date="2019" name="Int. J. Syst. Evol. Microbiol.">
        <title>The Global Catalogue of Microorganisms (GCM) 10K type strain sequencing project: providing services to taxonomists for standard genome sequencing and annotation.</title>
        <authorList>
            <consortium name="The Broad Institute Genomics Platform"/>
            <consortium name="The Broad Institute Genome Sequencing Center for Infectious Disease"/>
            <person name="Wu L."/>
            <person name="Ma J."/>
        </authorList>
    </citation>
    <scope>NUCLEOTIDE SEQUENCE [LARGE SCALE GENOMIC DNA]</scope>
    <source>
        <strain evidence="14">KCTC 32239</strain>
    </source>
</reference>
<dbReference type="NCBIfam" id="TIGR01782">
    <property type="entry name" value="TonB-Xanth-Caul"/>
    <property type="match status" value="1"/>
</dbReference>
<feature type="chain" id="PRO_5047168020" evidence="10">
    <location>
        <begin position="24"/>
        <end position="943"/>
    </location>
</feature>
<keyword evidence="10" id="KW-0732">Signal</keyword>
<evidence type="ECO:0000256" key="8">
    <source>
        <dbReference type="PROSITE-ProRule" id="PRU01360"/>
    </source>
</evidence>
<dbReference type="RefSeq" id="WP_189415665.1">
    <property type="nucleotide sequence ID" value="NZ_BMYZ01000001.1"/>
</dbReference>
<accession>A0ABQ3AQW0</accession>
<evidence type="ECO:0000256" key="5">
    <source>
        <dbReference type="ARBA" id="ARBA00023077"/>
    </source>
</evidence>
<keyword evidence="7 8" id="KW-0998">Cell outer membrane</keyword>
<gene>
    <name evidence="13" type="primary">cirA</name>
    <name evidence="13" type="ORF">GCM10011613_04350</name>
</gene>
<evidence type="ECO:0000256" key="2">
    <source>
        <dbReference type="ARBA" id="ARBA00022448"/>
    </source>
</evidence>
<evidence type="ECO:0000313" key="14">
    <source>
        <dbReference type="Proteomes" id="UP000619761"/>
    </source>
</evidence>
<comment type="caution">
    <text evidence="13">The sequence shown here is derived from an EMBL/GenBank/DDBJ whole genome shotgun (WGS) entry which is preliminary data.</text>
</comment>
<dbReference type="Proteomes" id="UP000619761">
    <property type="component" value="Unassembled WGS sequence"/>
</dbReference>
<dbReference type="PROSITE" id="PS52016">
    <property type="entry name" value="TONB_DEPENDENT_REC_3"/>
    <property type="match status" value="1"/>
</dbReference>
<keyword evidence="4 8" id="KW-0812">Transmembrane</keyword>
<evidence type="ECO:0000313" key="13">
    <source>
        <dbReference type="EMBL" id="GGY63773.1"/>
    </source>
</evidence>
<dbReference type="SUPFAM" id="SSF56935">
    <property type="entry name" value="Porins"/>
    <property type="match status" value="1"/>
</dbReference>
<protein>
    <submittedName>
        <fullName evidence="13">TonB-dependent receptor</fullName>
    </submittedName>
</protein>
<dbReference type="InterPro" id="IPR010104">
    <property type="entry name" value="TonB_rcpt_bac"/>
</dbReference>
<dbReference type="Pfam" id="PF00593">
    <property type="entry name" value="TonB_dep_Rec_b-barrel"/>
    <property type="match status" value="1"/>
</dbReference>
<dbReference type="InterPro" id="IPR012910">
    <property type="entry name" value="Plug_dom"/>
</dbReference>
<dbReference type="InterPro" id="IPR037066">
    <property type="entry name" value="Plug_dom_sf"/>
</dbReference>
<dbReference type="PANTHER" id="PTHR40980:SF3">
    <property type="entry name" value="TONB-DEPENDENT RECEPTOR-LIKE BETA-BARREL DOMAIN-CONTAINING PROTEIN"/>
    <property type="match status" value="1"/>
</dbReference>
<dbReference type="Gene3D" id="2.40.170.20">
    <property type="entry name" value="TonB-dependent receptor, beta-barrel domain"/>
    <property type="match status" value="1"/>
</dbReference>
<dbReference type="PANTHER" id="PTHR40980">
    <property type="entry name" value="PLUG DOMAIN-CONTAINING PROTEIN"/>
    <property type="match status" value="1"/>
</dbReference>
<comment type="similarity">
    <text evidence="8 9">Belongs to the TonB-dependent receptor family.</text>
</comment>
<keyword evidence="2 8" id="KW-0813">Transport</keyword>
<proteinExistence type="inferred from homology"/>
<dbReference type="Gene3D" id="2.170.130.10">
    <property type="entry name" value="TonB-dependent receptor, plug domain"/>
    <property type="match status" value="1"/>
</dbReference>
<evidence type="ECO:0000256" key="1">
    <source>
        <dbReference type="ARBA" id="ARBA00004571"/>
    </source>
</evidence>